<dbReference type="Proteomes" id="UP000467132">
    <property type="component" value="Unassembled WGS sequence"/>
</dbReference>
<dbReference type="PANTHER" id="PTHR33303:SF2">
    <property type="entry name" value="COA-BINDING DOMAIN-CONTAINING PROTEIN"/>
    <property type="match status" value="1"/>
</dbReference>
<dbReference type="InterPro" id="IPR036291">
    <property type="entry name" value="NAD(P)-bd_dom_sf"/>
</dbReference>
<organism evidence="2 3">
    <name type="scientific">Senegalia massiliensis</name>
    <dbReference type="NCBI Taxonomy" id="1720316"/>
    <lineage>
        <taxon>Bacteria</taxon>
        <taxon>Bacillati</taxon>
        <taxon>Bacillota</taxon>
        <taxon>Clostridia</taxon>
        <taxon>Eubacteriales</taxon>
        <taxon>Clostridiaceae</taxon>
        <taxon>Senegalia</taxon>
    </lineage>
</organism>
<sequence>MNKKEMLEKKVWAVLGVTPNESKFGYKIYKKLKDHDYKVYPINPKYDEINGEKCYKSIEELPETPDVLDFVVPPQVSLNALDEVNKKGIKNVWFQPGTSDKNVIEKAKESNLNIVEDCVLVALS</sequence>
<dbReference type="AlphaFoldDB" id="A0A845QZM8"/>
<dbReference type="SMART" id="SM00881">
    <property type="entry name" value="CoA_binding"/>
    <property type="match status" value="1"/>
</dbReference>
<dbReference type="SUPFAM" id="SSF51735">
    <property type="entry name" value="NAD(P)-binding Rossmann-fold domains"/>
    <property type="match status" value="1"/>
</dbReference>
<dbReference type="EMBL" id="QXXA01000009">
    <property type="protein sequence ID" value="NBI06956.1"/>
    <property type="molecule type" value="Genomic_DNA"/>
</dbReference>
<evidence type="ECO:0000259" key="1">
    <source>
        <dbReference type="SMART" id="SM00881"/>
    </source>
</evidence>
<dbReference type="InterPro" id="IPR003781">
    <property type="entry name" value="CoA-bd"/>
</dbReference>
<name>A0A845QZM8_9CLOT</name>
<dbReference type="Gene3D" id="3.40.50.720">
    <property type="entry name" value="NAD(P)-binding Rossmann-like Domain"/>
    <property type="match status" value="1"/>
</dbReference>
<keyword evidence="3" id="KW-1185">Reference proteome</keyword>
<proteinExistence type="predicted"/>
<gene>
    <name evidence="2" type="ORF">D3Z33_08830</name>
</gene>
<dbReference type="PANTHER" id="PTHR33303">
    <property type="entry name" value="CYTOPLASMIC PROTEIN-RELATED"/>
    <property type="match status" value="1"/>
</dbReference>
<dbReference type="Pfam" id="PF13380">
    <property type="entry name" value="CoA_binding_2"/>
    <property type="match status" value="1"/>
</dbReference>
<dbReference type="OrthoDB" id="9804695at2"/>
<evidence type="ECO:0000313" key="3">
    <source>
        <dbReference type="Proteomes" id="UP000467132"/>
    </source>
</evidence>
<evidence type="ECO:0000313" key="2">
    <source>
        <dbReference type="EMBL" id="NBI06956.1"/>
    </source>
</evidence>
<protein>
    <submittedName>
        <fullName evidence="2">CoA-binding protein</fullName>
    </submittedName>
</protein>
<accession>A0A845QZM8</accession>
<feature type="domain" description="CoA-binding" evidence="1">
    <location>
        <begin position="6"/>
        <end position="98"/>
    </location>
</feature>
<comment type="caution">
    <text evidence="2">The sequence shown here is derived from an EMBL/GenBank/DDBJ whole genome shotgun (WGS) entry which is preliminary data.</text>
</comment>
<dbReference type="RefSeq" id="WP_160197424.1">
    <property type="nucleotide sequence ID" value="NZ_QXXA01000009.1"/>
</dbReference>
<reference evidence="2 3" key="1">
    <citation type="submission" date="2018-08" db="EMBL/GenBank/DDBJ databases">
        <title>Murine metabolic-syndrome-specific gut microbial biobank.</title>
        <authorList>
            <person name="Liu C."/>
        </authorList>
    </citation>
    <scope>NUCLEOTIDE SEQUENCE [LARGE SCALE GENOMIC DNA]</scope>
    <source>
        <strain evidence="2 3">583</strain>
    </source>
</reference>